<keyword evidence="5" id="KW-0677">Repeat</keyword>
<dbReference type="InterPro" id="IPR034159">
    <property type="entry name" value="SF3B4_RRM2"/>
</dbReference>
<evidence type="ECO:0000259" key="12">
    <source>
        <dbReference type="PROSITE" id="PS50102"/>
    </source>
</evidence>
<dbReference type="GO" id="GO:0071011">
    <property type="term" value="C:precatalytic spliceosome"/>
    <property type="evidence" value="ECO:0007669"/>
    <property type="project" value="TreeGrafter"/>
</dbReference>
<evidence type="ECO:0000256" key="11">
    <source>
        <dbReference type="SAM" id="MobiDB-lite"/>
    </source>
</evidence>
<dbReference type="SUPFAM" id="SSF54928">
    <property type="entry name" value="RNA-binding domain, RBD"/>
    <property type="match status" value="1"/>
</dbReference>
<keyword evidence="3" id="KW-0507">mRNA processing</keyword>
<reference evidence="13 14" key="1">
    <citation type="journal article" date="2017" name="Int. J. Parasitol.">
        <title>The genome of the protozoan parasite Cystoisospora suis and a reverse vaccinology approach to identify vaccine candidates.</title>
        <authorList>
            <person name="Palmieri N."/>
            <person name="Shrestha A."/>
            <person name="Ruttkowski B."/>
            <person name="Beck T."/>
            <person name="Vogl C."/>
            <person name="Tomley F."/>
            <person name="Blake D.P."/>
            <person name="Joachim A."/>
        </authorList>
    </citation>
    <scope>NUCLEOTIDE SEQUENCE [LARGE SCALE GENOMIC DNA]</scope>
    <source>
        <strain evidence="13 14">Wien I</strain>
    </source>
</reference>
<keyword evidence="7" id="KW-0508">mRNA splicing</keyword>
<dbReference type="GO" id="GO:0003723">
    <property type="term" value="F:RNA binding"/>
    <property type="evidence" value="ECO:0007669"/>
    <property type="project" value="UniProtKB-UniRule"/>
</dbReference>
<evidence type="ECO:0000313" key="13">
    <source>
        <dbReference type="EMBL" id="PHJ19367.1"/>
    </source>
</evidence>
<dbReference type="Pfam" id="PF00076">
    <property type="entry name" value="RRM_1"/>
    <property type="match status" value="2"/>
</dbReference>
<dbReference type="GO" id="GO:0005730">
    <property type="term" value="C:nucleolus"/>
    <property type="evidence" value="ECO:0007669"/>
    <property type="project" value="TreeGrafter"/>
</dbReference>
<feature type="compositionally biased region" description="Low complexity" evidence="11">
    <location>
        <begin position="375"/>
        <end position="391"/>
    </location>
</feature>
<dbReference type="VEuPathDB" id="ToxoDB:CSUI_006807"/>
<keyword evidence="6 10" id="KW-0694">RNA-binding</keyword>
<name>A0A2C6KP94_9APIC</name>
<evidence type="ECO:0000256" key="3">
    <source>
        <dbReference type="ARBA" id="ARBA00022664"/>
    </source>
</evidence>
<feature type="compositionally biased region" description="Pro residues" evidence="11">
    <location>
        <begin position="486"/>
        <end position="513"/>
    </location>
</feature>
<evidence type="ECO:0000256" key="9">
    <source>
        <dbReference type="ARBA" id="ARBA00070533"/>
    </source>
</evidence>
<dbReference type="AlphaFoldDB" id="A0A2C6KP94"/>
<dbReference type="FunFam" id="3.30.70.330:FF:000505">
    <property type="entry name" value="Splicing factor 3B subunit 4"/>
    <property type="match status" value="1"/>
</dbReference>
<protein>
    <recommendedName>
        <fullName evidence="9">Splicing factor 3B subunit 4</fullName>
    </recommendedName>
</protein>
<dbReference type="PANTHER" id="PTHR48030">
    <property type="entry name" value="SPLICING FACTOR 3B SUBUNIT 4"/>
    <property type="match status" value="1"/>
</dbReference>
<evidence type="ECO:0000256" key="6">
    <source>
        <dbReference type="ARBA" id="ARBA00022884"/>
    </source>
</evidence>
<keyword evidence="14" id="KW-1185">Reference proteome</keyword>
<organism evidence="13 14">
    <name type="scientific">Cystoisospora suis</name>
    <dbReference type="NCBI Taxonomy" id="483139"/>
    <lineage>
        <taxon>Eukaryota</taxon>
        <taxon>Sar</taxon>
        <taxon>Alveolata</taxon>
        <taxon>Apicomplexa</taxon>
        <taxon>Conoidasida</taxon>
        <taxon>Coccidia</taxon>
        <taxon>Eucoccidiorida</taxon>
        <taxon>Eimeriorina</taxon>
        <taxon>Sarcocystidae</taxon>
        <taxon>Cystoisospora</taxon>
    </lineage>
</organism>
<feature type="region of interest" description="Disordered" evidence="11">
    <location>
        <begin position="358"/>
        <end position="562"/>
    </location>
</feature>
<comment type="caution">
    <text evidence="13">The sequence shown here is derived from an EMBL/GenBank/DDBJ whole genome shotgun (WGS) entry which is preliminary data.</text>
</comment>
<dbReference type="CDD" id="cd12335">
    <property type="entry name" value="RRM2_SF3B4"/>
    <property type="match status" value="1"/>
</dbReference>
<dbReference type="EMBL" id="MIGC01003501">
    <property type="protein sequence ID" value="PHJ19367.1"/>
    <property type="molecule type" value="Genomic_DNA"/>
</dbReference>
<feature type="domain" description="RRM" evidence="12">
    <location>
        <begin position="116"/>
        <end position="194"/>
    </location>
</feature>
<dbReference type="RefSeq" id="XP_067921068.1">
    <property type="nucleotide sequence ID" value="XM_068066959.1"/>
</dbReference>
<comment type="subcellular location">
    <subcellularLocation>
        <location evidence="1">Nucleus</location>
    </subcellularLocation>
</comment>
<dbReference type="InterPro" id="IPR000504">
    <property type="entry name" value="RRM_dom"/>
</dbReference>
<evidence type="ECO:0000256" key="10">
    <source>
        <dbReference type="PROSITE-ProRule" id="PRU00176"/>
    </source>
</evidence>
<dbReference type="Proteomes" id="UP000221165">
    <property type="component" value="Unassembled WGS sequence"/>
</dbReference>
<feature type="compositionally biased region" description="Gly residues" evidence="11">
    <location>
        <begin position="285"/>
        <end position="311"/>
    </location>
</feature>
<keyword evidence="4" id="KW-0747">Spliceosome</keyword>
<evidence type="ECO:0000256" key="8">
    <source>
        <dbReference type="ARBA" id="ARBA00023242"/>
    </source>
</evidence>
<dbReference type="OrthoDB" id="10259687at2759"/>
<dbReference type="GO" id="GO:0048026">
    <property type="term" value="P:positive regulation of mRNA splicing, via spliceosome"/>
    <property type="evidence" value="ECO:0007669"/>
    <property type="project" value="TreeGrafter"/>
</dbReference>
<dbReference type="GO" id="GO:0008380">
    <property type="term" value="P:RNA splicing"/>
    <property type="evidence" value="ECO:0007669"/>
    <property type="project" value="UniProtKB-KW"/>
</dbReference>
<evidence type="ECO:0000256" key="4">
    <source>
        <dbReference type="ARBA" id="ARBA00022728"/>
    </source>
</evidence>
<accession>A0A2C6KP94</accession>
<sequence>MLATVGPFRALGGGGGADITQVYERNQDATLYIGNLDPQVDDDLLWELFIQCGPVRTVSVPRDKLTGNHQGYGFVEFTSEVDADYALKLMNMVKLYGKPLRLNKSAQDRRHFDVGANIFLGNLDPDVDEKTIYDTFASFGNILSVKVMRDPETGISRGFGFISYDTFEASDAALAAMNGQFICNRPIHVSYAYKKDTRGERHGSAAERLLAANRPQVANPNAPVSAITKGPPSLLMSGGGMQPPLIGGVGVASGGLATIPNPPAGGGIPAGAAQQPFSPPFSGPQGAGGGPSGAPAGGAGPSGGGVTGTASGGMMRMGDLPPLPLPPSIAGGLPNLPMGLPPPPLLFMPRPGMPPLPPLPNMNFASPMGGPPSSPSVASPAPSSQTPSTGGAPPPPGASPSPQGPPSSMPPPPRPSPVRPVPGPGPAGMSPSPQDMFPGAPGGGMMPPAQRASPPGVTPPPHGGGMGVRPDMMRPPLLMSPSGGGPLPPGGPGGFSPGPPPPRPGMPPPPVGSPVPGGLMGPHQGISPRPAPSILGGPPPPMPGGGPMPRPGQGPIRSLMRN</sequence>
<dbReference type="InterPro" id="IPR034158">
    <property type="entry name" value="SF3B4_RRM1"/>
</dbReference>
<dbReference type="Gene3D" id="3.30.70.330">
    <property type="match status" value="2"/>
</dbReference>
<gene>
    <name evidence="13" type="ORF">CSUI_006807</name>
</gene>
<evidence type="ECO:0000256" key="2">
    <source>
        <dbReference type="ARBA" id="ARBA00008363"/>
    </source>
</evidence>
<evidence type="ECO:0000313" key="14">
    <source>
        <dbReference type="Proteomes" id="UP000221165"/>
    </source>
</evidence>
<evidence type="ECO:0000256" key="1">
    <source>
        <dbReference type="ARBA" id="ARBA00004123"/>
    </source>
</evidence>
<feature type="compositionally biased region" description="Pro residues" evidence="11">
    <location>
        <begin position="392"/>
        <end position="425"/>
    </location>
</feature>
<feature type="domain" description="RRM" evidence="12">
    <location>
        <begin position="29"/>
        <end position="107"/>
    </location>
</feature>
<proteinExistence type="inferred from homology"/>
<dbReference type="PROSITE" id="PS50102">
    <property type="entry name" value="RRM"/>
    <property type="match status" value="2"/>
</dbReference>
<feature type="region of interest" description="Disordered" evidence="11">
    <location>
        <begin position="260"/>
        <end position="328"/>
    </location>
</feature>
<evidence type="ECO:0000256" key="5">
    <source>
        <dbReference type="ARBA" id="ARBA00022737"/>
    </source>
</evidence>
<feature type="compositionally biased region" description="Pro residues" evidence="11">
    <location>
        <begin position="537"/>
        <end position="552"/>
    </location>
</feature>
<dbReference type="PANTHER" id="PTHR48030:SF3">
    <property type="entry name" value="SPLICING FACTOR 3B SUBUNIT 4"/>
    <property type="match status" value="1"/>
</dbReference>
<dbReference type="GeneID" id="94430170"/>
<dbReference type="InterPro" id="IPR052084">
    <property type="entry name" value="SF3B4_spliceosome_assoc"/>
</dbReference>
<dbReference type="InterPro" id="IPR035979">
    <property type="entry name" value="RBD_domain_sf"/>
</dbReference>
<comment type="similarity">
    <text evidence="2">Belongs to the SF3B4 family.</text>
</comment>
<dbReference type="FunFam" id="3.30.70.330:FF:000059">
    <property type="entry name" value="splicing factor 3B subunit 4"/>
    <property type="match status" value="1"/>
</dbReference>
<dbReference type="CDD" id="cd12334">
    <property type="entry name" value="RRM1_SF3B4"/>
    <property type="match status" value="1"/>
</dbReference>
<keyword evidence="8" id="KW-0539">Nucleus</keyword>
<dbReference type="GO" id="GO:0006397">
    <property type="term" value="P:mRNA processing"/>
    <property type="evidence" value="ECO:0007669"/>
    <property type="project" value="UniProtKB-KW"/>
</dbReference>
<dbReference type="InterPro" id="IPR012677">
    <property type="entry name" value="Nucleotide-bd_a/b_plait_sf"/>
</dbReference>
<dbReference type="SMART" id="SM00360">
    <property type="entry name" value="RRM"/>
    <property type="match status" value="2"/>
</dbReference>
<evidence type="ECO:0000256" key="7">
    <source>
        <dbReference type="ARBA" id="ARBA00023187"/>
    </source>
</evidence>